<gene>
    <name evidence="2" type="ORF">HOP40_26955</name>
</gene>
<accession>A0A6M6JQS0</accession>
<dbReference type="AlphaFoldDB" id="A0A6M6JQS0"/>
<feature type="domain" description="Flavodoxin-like" evidence="1">
    <location>
        <begin position="3"/>
        <end position="166"/>
    </location>
</feature>
<reference evidence="2 3" key="1">
    <citation type="submission" date="2020-05" db="EMBL/GenBank/DDBJ databases">
        <authorList>
            <person name="Mo P."/>
        </authorList>
    </citation>
    <scope>NUCLEOTIDE SEQUENCE [LARGE SCALE GENOMIC DNA]</scope>
    <source>
        <strain evidence="2 3">Gen01</strain>
    </source>
</reference>
<dbReference type="SUPFAM" id="SSF52218">
    <property type="entry name" value="Flavoproteins"/>
    <property type="match status" value="1"/>
</dbReference>
<dbReference type="InterPro" id="IPR029039">
    <property type="entry name" value="Flavoprotein-like_sf"/>
</dbReference>
<evidence type="ECO:0000259" key="1">
    <source>
        <dbReference type="PROSITE" id="PS50902"/>
    </source>
</evidence>
<evidence type="ECO:0000313" key="3">
    <source>
        <dbReference type="Proteomes" id="UP000505377"/>
    </source>
</evidence>
<proteinExistence type="predicted"/>
<dbReference type="PROSITE" id="PS50902">
    <property type="entry name" value="FLAVODOXIN_LIKE"/>
    <property type="match status" value="1"/>
</dbReference>
<keyword evidence="3" id="KW-1185">Reference proteome</keyword>
<dbReference type="EMBL" id="CP053564">
    <property type="protein sequence ID" value="QJY48972.1"/>
    <property type="molecule type" value="Genomic_DNA"/>
</dbReference>
<dbReference type="GO" id="GO:0010181">
    <property type="term" value="F:FMN binding"/>
    <property type="evidence" value="ECO:0007669"/>
    <property type="project" value="InterPro"/>
</dbReference>
<sequence>MKALVVVESVFGNTRRIAEAVAEGLAPRADARVLDVVDAARTPDLLEGVDLLVVAGPTHAFGMSRPATRASAAEQAGGGAVAAELGLREWLATLTPAAPGLHAAAFDTRVGRPRLPGSAAAGAARRLRRLGFDVVARPETFWVSGTPGPLLPAEVERARVWGHNLLPRITLRTADRTR</sequence>
<dbReference type="Proteomes" id="UP000505377">
    <property type="component" value="Chromosome"/>
</dbReference>
<dbReference type="Gene3D" id="3.40.50.360">
    <property type="match status" value="1"/>
</dbReference>
<dbReference type="KEGG" id="pbro:HOP40_26955"/>
<dbReference type="InterPro" id="IPR008254">
    <property type="entry name" value="Flavodoxin/NO_synth"/>
</dbReference>
<evidence type="ECO:0000313" key="2">
    <source>
        <dbReference type="EMBL" id="QJY48972.1"/>
    </source>
</evidence>
<protein>
    <submittedName>
        <fullName evidence="2">Flavodoxin family protein</fullName>
    </submittedName>
</protein>
<organism evidence="2 3">
    <name type="scientific">Pseudonocardia broussonetiae</name>
    <dbReference type="NCBI Taxonomy" id="2736640"/>
    <lineage>
        <taxon>Bacteria</taxon>
        <taxon>Bacillati</taxon>
        <taxon>Actinomycetota</taxon>
        <taxon>Actinomycetes</taxon>
        <taxon>Pseudonocardiales</taxon>
        <taxon>Pseudonocardiaceae</taxon>
        <taxon>Pseudonocardia</taxon>
    </lineage>
</organism>
<name>A0A6M6JQS0_9PSEU</name>
<dbReference type="RefSeq" id="WP_172163682.1">
    <property type="nucleotide sequence ID" value="NZ_CP053564.1"/>
</dbReference>